<dbReference type="OrthoDB" id="9784202at2"/>
<evidence type="ECO:0000256" key="6">
    <source>
        <dbReference type="SAM" id="Phobius"/>
    </source>
</evidence>
<dbReference type="RefSeq" id="WP_038609067.1">
    <property type="nucleotide sequence ID" value="NZ_CP009215.1"/>
</dbReference>
<keyword evidence="4 6" id="KW-1133">Transmembrane helix</keyword>
<dbReference type="Pfam" id="PF01810">
    <property type="entry name" value="LysE"/>
    <property type="match status" value="1"/>
</dbReference>
<dbReference type="InterPro" id="IPR001123">
    <property type="entry name" value="LeuE-type"/>
</dbReference>
<keyword evidence="8" id="KW-1185">Reference proteome</keyword>
<gene>
    <name evidence="7" type="ORF">CUREI_00345</name>
</gene>
<dbReference type="AlphaFoldDB" id="A0A077HMU7"/>
<evidence type="ECO:0000256" key="2">
    <source>
        <dbReference type="ARBA" id="ARBA00022475"/>
    </source>
</evidence>
<comment type="subcellular location">
    <subcellularLocation>
        <location evidence="1">Cell membrane</location>
        <topology evidence="1">Multi-pass membrane protein</topology>
    </subcellularLocation>
</comment>
<keyword evidence="3 6" id="KW-0812">Transmembrane</keyword>
<feature type="transmembrane region" description="Helical" evidence="6">
    <location>
        <begin position="164"/>
        <end position="183"/>
    </location>
</feature>
<evidence type="ECO:0000313" key="8">
    <source>
        <dbReference type="Proteomes" id="UP000028939"/>
    </source>
</evidence>
<sequence length="190" mass="19966">MIALLGVWLAAIASPGPDLLQIIRVGSKDRRSGVLCALGIMLGNTIWILASLAGLSALIQAFPQILSALQIVGGAYLLWMGVGAIYNSGAEIPAAQQVKRPFLTGLATNLSNPKAILFFGAVFAQFAHLGWIAAPVLVLTGIAWFVGFAFAVRAMARAISKYGALIDVTSGTIFIALAAWMLWEGLHFGA</sequence>
<feature type="transmembrane region" description="Helical" evidence="6">
    <location>
        <begin position="37"/>
        <end position="58"/>
    </location>
</feature>
<dbReference type="Proteomes" id="UP000028939">
    <property type="component" value="Chromosome"/>
</dbReference>
<accession>A0A077HMU7</accession>
<evidence type="ECO:0000313" key="7">
    <source>
        <dbReference type="EMBL" id="AIL95977.1"/>
    </source>
</evidence>
<evidence type="ECO:0000256" key="1">
    <source>
        <dbReference type="ARBA" id="ARBA00004651"/>
    </source>
</evidence>
<dbReference type="STRING" id="401472.CUREI_00345"/>
<dbReference type="GO" id="GO:0005886">
    <property type="term" value="C:plasma membrane"/>
    <property type="evidence" value="ECO:0007669"/>
    <property type="project" value="UniProtKB-SubCell"/>
</dbReference>
<dbReference type="PANTHER" id="PTHR30086:SF20">
    <property type="entry name" value="ARGININE EXPORTER PROTEIN ARGO-RELATED"/>
    <property type="match status" value="1"/>
</dbReference>
<keyword evidence="2" id="KW-1003">Cell membrane</keyword>
<dbReference type="GO" id="GO:0015171">
    <property type="term" value="F:amino acid transmembrane transporter activity"/>
    <property type="evidence" value="ECO:0007669"/>
    <property type="project" value="TreeGrafter"/>
</dbReference>
<evidence type="ECO:0000256" key="5">
    <source>
        <dbReference type="ARBA" id="ARBA00023136"/>
    </source>
</evidence>
<proteinExistence type="predicted"/>
<evidence type="ECO:0000256" key="4">
    <source>
        <dbReference type="ARBA" id="ARBA00022989"/>
    </source>
</evidence>
<dbReference type="PANTHER" id="PTHR30086">
    <property type="entry name" value="ARGININE EXPORTER PROTEIN ARGO"/>
    <property type="match status" value="1"/>
</dbReference>
<dbReference type="KEGG" id="cuv:CUREI_00345"/>
<feature type="transmembrane region" description="Helical" evidence="6">
    <location>
        <begin position="129"/>
        <end position="152"/>
    </location>
</feature>
<feature type="transmembrane region" description="Helical" evidence="6">
    <location>
        <begin position="65"/>
        <end position="86"/>
    </location>
</feature>
<protein>
    <submittedName>
        <fullName evidence="7">Threonine transporter</fullName>
    </submittedName>
</protein>
<evidence type="ECO:0000256" key="3">
    <source>
        <dbReference type="ARBA" id="ARBA00022692"/>
    </source>
</evidence>
<dbReference type="HOGENOM" id="CLU_079569_0_1_11"/>
<name>A0A077HMU7_9CORY</name>
<keyword evidence="5 6" id="KW-0472">Membrane</keyword>
<dbReference type="EMBL" id="CP009215">
    <property type="protein sequence ID" value="AIL95977.1"/>
    <property type="molecule type" value="Genomic_DNA"/>
</dbReference>
<organism evidence="7 8">
    <name type="scientific">Corynebacterium ureicelerivorans</name>
    <dbReference type="NCBI Taxonomy" id="401472"/>
    <lineage>
        <taxon>Bacteria</taxon>
        <taxon>Bacillati</taxon>
        <taxon>Actinomycetota</taxon>
        <taxon>Actinomycetes</taxon>
        <taxon>Mycobacteriales</taxon>
        <taxon>Corynebacteriaceae</taxon>
        <taxon>Corynebacterium</taxon>
    </lineage>
</organism>
<reference evidence="7 8" key="1">
    <citation type="submission" date="2014-08" db="EMBL/GenBank/DDBJ databases">
        <title>Complete genome sequence of Corynebacterium ureicelerivorans DSM 45051, a lipophilic and urea-splitting isolate from a blood culture of a septicaemia patient.</title>
        <authorList>
            <person name="Tippelt A."/>
            <person name="Albersmeier A."/>
            <person name="Brinkrolf K."/>
            <person name="Ruckert C."/>
            <person name="Tauch A."/>
        </authorList>
    </citation>
    <scope>NUCLEOTIDE SEQUENCE [LARGE SCALE GENOMIC DNA]</scope>
    <source>
        <strain evidence="7 8">IMMIB RIV-2301</strain>
    </source>
</reference>